<dbReference type="RefSeq" id="WP_236905935.1">
    <property type="nucleotide sequence ID" value="NZ_CP013234.1"/>
</dbReference>
<dbReference type="KEGG" id="cpra:CPter91_1104"/>
<organism evidence="1 2">
    <name type="scientific">Collimonas pratensis</name>
    <dbReference type="NCBI Taxonomy" id="279113"/>
    <lineage>
        <taxon>Bacteria</taxon>
        <taxon>Pseudomonadati</taxon>
        <taxon>Pseudomonadota</taxon>
        <taxon>Betaproteobacteria</taxon>
        <taxon>Burkholderiales</taxon>
        <taxon>Oxalobacteraceae</taxon>
        <taxon>Collimonas</taxon>
    </lineage>
</organism>
<evidence type="ECO:0000313" key="2">
    <source>
        <dbReference type="Proteomes" id="UP000074561"/>
    </source>
</evidence>
<sequence length="48" mass="5702">MNDEVDITIRFGILREDITQARAFYGDLLRCPEGRSDEKLVDFNFHER</sequence>
<dbReference type="STRING" id="279113.CPter91_1104"/>
<proteinExistence type="predicted"/>
<reference evidence="1 2" key="1">
    <citation type="submission" date="2015-11" db="EMBL/GenBank/DDBJ databases">
        <title>Exploring the genomic traits of fungus-feeding bacterial genus Collimonas.</title>
        <authorList>
            <person name="Song C."/>
            <person name="Schmidt R."/>
            <person name="de Jager V."/>
            <person name="Krzyzanowska D."/>
            <person name="Jongedijk E."/>
            <person name="Cankar K."/>
            <person name="Beekwilder J."/>
            <person name="van Veen A."/>
            <person name="de Boer W."/>
            <person name="van Veen J.A."/>
            <person name="Garbeva P."/>
        </authorList>
    </citation>
    <scope>NUCLEOTIDE SEQUENCE [LARGE SCALE GENOMIC DNA]</scope>
    <source>
        <strain evidence="1 2">Ter91</strain>
    </source>
</reference>
<dbReference type="PATRIC" id="fig|279113.9.peg.1098"/>
<dbReference type="EMBL" id="CP013234">
    <property type="protein sequence ID" value="AMP03489.1"/>
    <property type="molecule type" value="Genomic_DNA"/>
</dbReference>
<gene>
    <name evidence="1" type="ORF">CPter91_1104</name>
</gene>
<dbReference type="AlphaFoldDB" id="A0A127Q0D4"/>
<evidence type="ECO:0000313" key="1">
    <source>
        <dbReference type="EMBL" id="AMP03489.1"/>
    </source>
</evidence>
<dbReference type="Proteomes" id="UP000074561">
    <property type="component" value="Chromosome"/>
</dbReference>
<name>A0A127Q0D4_9BURK</name>
<accession>A0A127Q0D4</accession>
<protein>
    <recommendedName>
        <fullName evidence="3">Glyoxalase</fullName>
    </recommendedName>
</protein>
<evidence type="ECO:0008006" key="3">
    <source>
        <dbReference type="Google" id="ProtNLM"/>
    </source>
</evidence>